<protein>
    <submittedName>
        <fullName evidence="3">PEP-CTERM sorting domain-containing protein</fullName>
    </submittedName>
</protein>
<keyword evidence="1" id="KW-0732">Signal</keyword>
<feature type="signal peptide" evidence="1">
    <location>
        <begin position="1"/>
        <end position="21"/>
    </location>
</feature>
<evidence type="ECO:0000256" key="1">
    <source>
        <dbReference type="SAM" id="SignalP"/>
    </source>
</evidence>
<dbReference type="Proteomes" id="UP001143362">
    <property type="component" value="Unassembled WGS sequence"/>
</dbReference>
<proteinExistence type="predicted"/>
<reference evidence="3" key="1">
    <citation type="submission" date="2019-02" db="EMBL/GenBank/DDBJ databases">
        <authorList>
            <person name="Li S.-H."/>
        </authorList>
    </citation>
    <scope>NUCLEOTIDE SEQUENCE</scope>
    <source>
        <strain evidence="3">IMCC14734</strain>
    </source>
</reference>
<evidence type="ECO:0000313" key="4">
    <source>
        <dbReference type="Proteomes" id="UP001143362"/>
    </source>
</evidence>
<name>A0ABT3TDI9_9GAMM</name>
<sequence>MKLLRCAFLLSILASVLPAHAIPITDTVVVGNQEWAQVNLFTSVTWNTINTQCPEGVCTRTSEVKGYSLEGWSWASVQTVQELFNTYTGLSSAAPSIDRFSLATAVGLAARFFGDFTPISQDDDTRYLYGWTSSRDCDPLSAAGCLTPPAAFSPEVNITELLDPGAEAAVFATAYKTTLLDEPFGSAGAYFVRDAESVPAPATLTLLGLGLVSLWMNRRKRGAKV</sequence>
<dbReference type="EMBL" id="SHNN01000001">
    <property type="protein sequence ID" value="MCX2979846.1"/>
    <property type="molecule type" value="Genomic_DNA"/>
</dbReference>
<dbReference type="Pfam" id="PF07589">
    <property type="entry name" value="PEP-CTERM"/>
    <property type="match status" value="1"/>
</dbReference>
<organism evidence="3 4">
    <name type="scientific">Candidatus Litorirhabdus singularis</name>
    <dbReference type="NCBI Taxonomy" id="2518993"/>
    <lineage>
        <taxon>Bacteria</taxon>
        <taxon>Pseudomonadati</taxon>
        <taxon>Pseudomonadota</taxon>
        <taxon>Gammaproteobacteria</taxon>
        <taxon>Cellvibrionales</taxon>
        <taxon>Halieaceae</taxon>
        <taxon>Candidatus Litorirhabdus</taxon>
    </lineage>
</organism>
<evidence type="ECO:0000313" key="3">
    <source>
        <dbReference type="EMBL" id="MCX2979846.1"/>
    </source>
</evidence>
<feature type="chain" id="PRO_5046901264" evidence="1">
    <location>
        <begin position="22"/>
        <end position="225"/>
    </location>
</feature>
<evidence type="ECO:0000259" key="2">
    <source>
        <dbReference type="Pfam" id="PF07589"/>
    </source>
</evidence>
<gene>
    <name evidence="3" type="ORF">EYC98_03095</name>
</gene>
<dbReference type="NCBIfam" id="TIGR02595">
    <property type="entry name" value="PEP_CTERM"/>
    <property type="match status" value="1"/>
</dbReference>
<comment type="caution">
    <text evidence="3">The sequence shown here is derived from an EMBL/GenBank/DDBJ whole genome shotgun (WGS) entry which is preliminary data.</text>
</comment>
<keyword evidence="4" id="KW-1185">Reference proteome</keyword>
<feature type="domain" description="Ice-binding protein C-terminal" evidence="2">
    <location>
        <begin position="197"/>
        <end position="220"/>
    </location>
</feature>
<dbReference type="InterPro" id="IPR013424">
    <property type="entry name" value="Ice-binding_C"/>
</dbReference>
<accession>A0ABT3TDI9</accession>